<dbReference type="PANTHER" id="PTHR12526:SF630">
    <property type="entry name" value="GLYCOSYLTRANSFERASE"/>
    <property type="match status" value="1"/>
</dbReference>
<dbReference type="EMBL" id="PSQG01000013">
    <property type="protein sequence ID" value="RCH43533.1"/>
    <property type="molecule type" value="Genomic_DNA"/>
</dbReference>
<evidence type="ECO:0000313" key="3">
    <source>
        <dbReference type="Proteomes" id="UP000253208"/>
    </source>
</evidence>
<gene>
    <name evidence="2" type="ORF">C4886_10145</name>
</gene>
<dbReference type="CDD" id="cd03820">
    <property type="entry name" value="GT4_AmsD-like"/>
    <property type="match status" value="1"/>
</dbReference>
<protein>
    <submittedName>
        <fullName evidence="2">Glycosyltransferase family 4 protein</fullName>
    </submittedName>
</protein>
<dbReference type="Pfam" id="PF00534">
    <property type="entry name" value="Glycos_transf_1"/>
    <property type="match status" value="1"/>
</dbReference>
<dbReference type="PANTHER" id="PTHR12526">
    <property type="entry name" value="GLYCOSYLTRANSFERASE"/>
    <property type="match status" value="1"/>
</dbReference>
<keyword evidence="2" id="KW-0808">Transferase</keyword>
<name>A0A367FZZ3_9FIRM</name>
<organism evidence="2 3">
    <name type="scientific">Blautia obeum</name>
    <dbReference type="NCBI Taxonomy" id="40520"/>
    <lineage>
        <taxon>Bacteria</taxon>
        <taxon>Bacillati</taxon>
        <taxon>Bacillota</taxon>
        <taxon>Clostridia</taxon>
        <taxon>Lachnospirales</taxon>
        <taxon>Lachnospiraceae</taxon>
        <taxon>Blautia</taxon>
    </lineage>
</organism>
<sequence length="357" mass="41084">MKKHISFLIMNMEKGGGTERVTSVIANKLREKGFIISIISCRNGRKSLYPLEEDISLLSLEGEKISNSTIRKCKNVISLKRIVKEKKIDILIAVDVALYIYILPLQKMKLCKGIAWEHFNCHITPNGLVGISRKLATRYADCVVVLGKRDYNSYLKKYPKIKKIEFIYNPIALNLETSANINVKRVIAVGRLDEQKGFDMLINAWSRIEEKVPDWKLDIFGEGPLRKQLQDQIKNLNLKNIYLKGYSVDIEKEYINSSVFVLSSRYEGFVLALMEAQAKALPCVSFDCKEGPAELIDNGINGYLIEEGNEREFSEKLLELLLDEKLRKKFSENSRKDLDRFNIEKIIEKWNRLIVTL</sequence>
<dbReference type="RefSeq" id="WP_114002256.1">
    <property type="nucleotide sequence ID" value="NZ_PSQG01000013.1"/>
</dbReference>
<reference evidence="2 3" key="1">
    <citation type="submission" date="2018-02" db="EMBL/GenBank/DDBJ databases">
        <title>Complete genome sequencing of Faecalibacterium prausnitzii strains isolated from the human gut.</title>
        <authorList>
            <person name="Fitzgerald B.C."/>
            <person name="Shkoporov A.N."/>
            <person name="Ross P.R."/>
            <person name="Hill C."/>
        </authorList>
    </citation>
    <scope>NUCLEOTIDE SEQUENCE [LARGE SCALE GENOMIC DNA]</scope>
    <source>
        <strain evidence="2 3">APC942/31-1</strain>
    </source>
</reference>
<feature type="domain" description="Glycosyl transferase family 1" evidence="1">
    <location>
        <begin position="184"/>
        <end position="336"/>
    </location>
</feature>
<comment type="caution">
    <text evidence="2">The sequence shown here is derived from an EMBL/GenBank/DDBJ whole genome shotgun (WGS) entry which is preliminary data.</text>
</comment>
<dbReference type="AlphaFoldDB" id="A0A367FZZ3"/>
<dbReference type="GO" id="GO:0016757">
    <property type="term" value="F:glycosyltransferase activity"/>
    <property type="evidence" value="ECO:0007669"/>
    <property type="project" value="InterPro"/>
</dbReference>
<evidence type="ECO:0000313" key="2">
    <source>
        <dbReference type="EMBL" id="RCH43533.1"/>
    </source>
</evidence>
<dbReference type="Gene3D" id="3.40.50.2000">
    <property type="entry name" value="Glycogen Phosphorylase B"/>
    <property type="match status" value="2"/>
</dbReference>
<dbReference type="InterPro" id="IPR001296">
    <property type="entry name" value="Glyco_trans_1"/>
</dbReference>
<dbReference type="Proteomes" id="UP000253208">
    <property type="component" value="Unassembled WGS sequence"/>
</dbReference>
<evidence type="ECO:0000259" key="1">
    <source>
        <dbReference type="Pfam" id="PF00534"/>
    </source>
</evidence>
<proteinExistence type="predicted"/>
<accession>A0A367FZZ3</accession>
<dbReference type="SUPFAM" id="SSF53756">
    <property type="entry name" value="UDP-Glycosyltransferase/glycogen phosphorylase"/>
    <property type="match status" value="1"/>
</dbReference>